<sequence>MIDAQQLAEKLGPFETVILRYWPCGCTQSWDTEEAVRLAHTGDNPRGIYAPCAKHEKVNDGDKGGTS</sequence>
<dbReference type="AlphaFoldDB" id="A0A0F9JTV4"/>
<proteinExistence type="predicted"/>
<gene>
    <name evidence="1" type="ORF">LCGC14_1486560</name>
</gene>
<name>A0A0F9JTV4_9ZZZZ</name>
<dbReference type="EMBL" id="LAZR01010638">
    <property type="protein sequence ID" value="KKM65901.1"/>
    <property type="molecule type" value="Genomic_DNA"/>
</dbReference>
<organism evidence="1">
    <name type="scientific">marine sediment metagenome</name>
    <dbReference type="NCBI Taxonomy" id="412755"/>
    <lineage>
        <taxon>unclassified sequences</taxon>
        <taxon>metagenomes</taxon>
        <taxon>ecological metagenomes</taxon>
    </lineage>
</organism>
<accession>A0A0F9JTV4</accession>
<comment type="caution">
    <text evidence="1">The sequence shown here is derived from an EMBL/GenBank/DDBJ whole genome shotgun (WGS) entry which is preliminary data.</text>
</comment>
<evidence type="ECO:0000313" key="1">
    <source>
        <dbReference type="EMBL" id="KKM65901.1"/>
    </source>
</evidence>
<protein>
    <submittedName>
        <fullName evidence="1">Uncharacterized protein</fullName>
    </submittedName>
</protein>
<reference evidence="1" key="1">
    <citation type="journal article" date="2015" name="Nature">
        <title>Complex archaea that bridge the gap between prokaryotes and eukaryotes.</title>
        <authorList>
            <person name="Spang A."/>
            <person name="Saw J.H."/>
            <person name="Jorgensen S.L."/>
            <person name="Zaremba-Niedzwiedzka K."/>
            <person name="Martijn J."/>
            <person name="Lind A.E."/>
            <person name="van Eijk R."/>
            <person name="Schleper C."/>
            <person name="Guy L."/>
            <person name="Ettema T.J."/>
        </authorList>
    </citation>
    <scope>NUCLEOTIDE SEQUENCE</scope>
</reference>